<dbReference type="AlphaFoldDB" id="X1IMX8"/>
<dbReference type="EMBL" id="BARU01038358">
    <property type="protein sequence ID" value="GAH83806.1"/>
    <property type="molecule type" value="Genomic_DNA"/>
</dbReference>
<reference evidence="1" key="1">
    <citation type="journal article" date="2014" name="Front. Microbiol.">
        <title>High frequency of phylogenetically diverse reductive dehalogenase-homologous genes in deep subseafloor sedimentary metagenomes.</title>
        <authorList>
            <person name="Kawai M."/>
            <person name="Futagami T."/>
            <person name="Toyoda A."/>
            <person name="Takaki Y."/>
            <person name="Nishi S."/>
            <person name="Hori S."/>
            <person name="Arai W."/>
            <person name="Tsubouchi T."/>
            <person name="Morono Y."/>
            <person name="Uchiyama I."/>
            <person name="Ito T."/>
            <person name="Fujiyama A."/>
            <person name="Inagaki F."/>
            <person name="Takami H."/>
        </authorList>
    </citation>
    <scope>NUCLEOTIDE SEQUENCE</scope>
    <source>
        <strain evidence="1">Expedition CK06-06</strain>
    </source>
</reference>
<name>X1IMX8_9ZZZZ</name>
<evidence type="ECO:0000313" key="1">
    <source>
        <dbReference type="EMBL" id="GAH83806.1"/>
    </source>
</evidence>
<gene>
    <name evidence="1" type="ORF">S03H2_59639</name>
</gene>
<feature type="non-terminal residue" evidence="1">
    <location>
        <position position="70"/>
    </location>
</feature>
<sequence length="70" mass="8150">MKKIGFVCLAGLDQFMDPIIEGLSGDYTIRKFIIRTQQEIYNAIDWADIIWFEWCNQTAIIGTNYEEIEG</sequence>
<protein>
    <submittedName>
        <fullName evidence="1">Uncharacterized protein</fullName>
    </submittedName>
</protein>
<proteinExistence type="predicted"/>
<accession>X1IMX8</accession>
<comment type="caution">
    <text evidence="1">The sequence shown here is derived from an EMBL/GenBank/DDBJ whole genome shotgun (WGS) entry which is preliminary data.</text>
</comment>
<organism evidence="1">
    <name type="scientific">marine sediment metagenome</name>
    <dbReference type="NCBI Taxonomy" id="412755"/>
    <lineage>
        <taxon>unclassified sequences</taxon>
        <taxon>metagenomes</taxon>
        <taxon>ecological metagenomes</taxon>
    </lineage>
</organism>